<feature type="domain" description="Sigma-54 factor interaction" evidence="5">
    <location>
        <begin position="303"/>
        <end position="505"/>
    </location>
</feature>
<dbReference type="RefSeq" id="WP_260049369.1">
    <property type="nucleotide sequence ID" value="NZ_BSKO01000001.1"/>
</dbReference>
<keyword evidence="7" id="KW-1185">Reference proteome</keyword>
<keyword evidence="4" id="KW-0804">Transcription</keyword>
<dbReference type="SUPFAM" id="SSF159800">
    <property type="entry name" value="PrpR receptor domain-like"/>
    <property type="match status" value="1"/>
</dbReference>
<evidence type="ECO:0000256" key="2">
    <source>
        <dbReference type="ARBA" id="ARBA00022840"/>
    </source>
</evidence>
<dbReference type="InterPro" id="IPR002197">
    <property type="entry name" value="HTH_Fis"/>
</dbReference>
<keyword evidence="3" id="KW-0805">Transcription regulation</keyword>
<keyword evidence="2" id="KW-0067">ATP-binding</keyword>
<dbReference type="Gene3D" id="3.40.50.300">
    <property type="entry name" value="P-loop containing nucleotide triphosphate hydrolases"/>
    <property type="match status" value="1"/>
</dbReference>
<dbReference type="PANTHER" id="PTHR32071">
    <property type="entry name" value="TRANSCRIPTIONAL REGULATORY PROTEIN"/>
    <property type="match status" value="1"/>
</dbReference>
<dbReference type="InterPro" id="IPR010524">
    <property type="entry name" value="Sig_transdc_resp-reg_PrpR_N"/>
</dbReference>
<reference evidence="6 7" key="1">
    <citation type="submission" date="2023-02" db="EMBL/GenBank/DDBJ databases">
        <title>Oceanobacillus kimchii IFOP_LL358 isolated form Alexandrium catenella lab strain.</title>
        <authorList>
            <person name="Gajardo G."/>
            <person name="Ueki S."/>
            <person name="Maruyama F."/>
        </authorList>
    </citation>
    <scope>NUCLEOTIDE SEQUENCE [LARGE SCALE GENOMIC DNA]</scope>
    <source>
        <strain evidence="6 7">IFOP_LL358</strain>
    </source>
</reference>
<proteinExistence type="predicted"/>
<dbReference type="EMBL" id="BSKO01000001">
    <property type="protein sequence ID" value="GLO65459.1"/>
    <property type="molecule type" value="Genomic_DNA"/>
</dbReference>
<dbReference type="InterPro" id="IPR058031">
    <property type="entry name" value="AAA_lid_NorR"/>
</dbReference>
<dbReference type="Gene3D" id="3.40.50.2300">
    <property type="match status" value="1"/>
</dbReference>
<dbReference type="InterPro" id="IPR002078">
    <property type="entry name" value="Sigma_54_int"/>
</dbReference>
<name>A0ABQ5TIE5_9BACI</name>
<dbReference type="Proteomes" id="UP001275436">
    <property type="component" value="Unassembled WGS sequence"/>
</dbReference>
<dbReference type="Pfam" id="PF02954">
    <property type="entry name" value="HTH_8"/>
    <property type="match status" value="1"/>
</dbReference>
<evidence type="ECO:0000313" key="7">
    <source>
        <dbReference type="Proteomes" id="UP001275436"/>
    </source>
</evidence>
<evidence type="ECO:0000313" key="6">
    <source>
        <dbReference type="EMBL" id="GLO65459.1"/>
    </source>
</evidence>
<dbReference type="PROSITE" id="PS50045">
    <property type="entry name" value="SIGMA54_INTERACT_4"/>
    <property type="match status" value="1"/>
</dbReference>
<sequence length="585" mass="67299">MIKTMLIAPYSGMAESVKQIKLPDDFHVDIEVANLEDALQLANSVEDQGYDLIISRGGTAAMIQEKVSIPVIHIDISGYDMLRVFTLIQDTHHRVALVGFENICRGAKTLSSILEYEIEMFTISHRNQVRSQLEELKRLGYNIVIGDVVTVEEAQKLGIRGILITSGKEAILDAFDEGRRQYQLLKRAHARVSRYHRILQSIPPNIFLVNKDCEIEFSNLSSEYDEITNEIIEYKQINQLVLKVLKEKKPYWESIETQKYNIDMQIFPIKQDDSLIGIYVQALKRIENISSVVMISRVIHIPIIGDSPYSETVRETVNQFAKANESILISGEQATGKMTIAKAIHFTKFGQDNPMLVVDCSSINQEGIQNLVEKVQMIQQGTIIFRKIDHLPLQEQEQLCNLVQNTPNSFQIISLSEQNLESMLQDQLFNSDLYHLISALSFYTKPLRERKEDIAAFISYFLSEFHTHSGNETLGIRKTSIDMLKEFEWNGNLGELKSRVKELSIKATGYYINEDHIHELSVRKDKQKKNEFMNRDNLISIKGTLEEIEQQIIRKVYEEENRNQTKTAKRLGINRTTLWRKLNNT</sequence>
<protein>
    <submittedName>
        <fullName evidence="6">Fis family transcriptional regulator</fullName>
    </submittedName>
</protein>
<dbReference type="Gene3D" id="3.40.50.10660">
    <property type="entry name" value="PrpR receptor domain-like"/>
    <property type="match status" value="1"/>
</dbReference>
<dbReference type="SUPFAM" id="SSF46689">
    <property type="entry name" value="Homeodomain-like"/>
    <property type="match status" value="1"/>
</dbReference>
<comment type="caution">
    <text evidence="6">The sequence shown here is derived from an EMBL/GenBank/DDBJ whole genome shotgun (WGS) entry which is preliminary data.</text>
</comment>
<dbReference type="Gene3D" id="1.10.8.60">
    <property type="match status" value="1"/>
</dbReference>
<evidence type="ECO:0000256" key="1">
    <source>
        <dbReference type="ARBA" id="ARBA00022741"/>
    </source>
</evidence>
<dbReference type="Gene3D" id="1.10.10.60">
    <property type="entry name" value="Homeodomain-like"/>
    <property type="match status" value="1"/>
</dbReference>
<evidence type="ECO:0000259" key="5">
    <source>
        <dbReference type="PROSITE" id="PS50045"/>
    </source>
</evidence>
<dbReference type="InterPro" id="IPR027417">
    <property type="entry name" value="P-loop_NTPase"/>
</dbReference>
<dbReference type="PRINTS" id="PR01590">
    <property type="entry name" value="HTHFIS"/>
</dbReference>
<dbReference type="Pfam" id="PF06506">
    <property type="entry name" value="PrpR_N"/>
    <property type="match status" value="1"/>
</dbReference>
<dbReference type="Pfam" id="PF25601">
    <property type="entry name" value="AAA_lid_14"/>
    <property type="match status" value="1"/>
</dbReference>
<evidence type="ECO:0000256" key="3">
    <source>
        <dbReference type="ARBA" id="ARBA00023015"/>
    </source>
</evidence>
<organism evidence="6 7">
    <name type="scientific">Oceanobacillus kimchii</name>
    <dbReference type="NCBI Taxonomy" id="746691"/>
    <lineage>
        <taxon>Bacteria</taxon>
        <taxon>Bacillati</taxon>
        <taxon>Bacillota</taxon>
        <taxon>Bacilli</taxon>
        <taxon>Bacillales</taxon>
        <taxon>Bacillaceae</taxon>
        <taxon>Oceanobacillus</taxon>
    </lineage>
</organism>
<gene>
    <name evidence="6" type="ORF">MACH08_12430</name>
</gene>
<keyword evidence="1" id="KW-0547">Nucleotide-binding</keyword>
<dbReference type="SUPFAM" id="SSF52540">
    <property type="entry name" value="P-loop containing nucleoside triphosphate hydrolases"/>
    <property type="match status" value="1"/>
</dbReference>
<evidence type="ECO:0000256" key="4">
    <source>
        <dbReference type="ARBA" id="ARBA00023163"/>
    </source>
</evidence>
<dbReference type="InterPro" id="IPR009057">
    <property type="entry name" value="Homeodomain-like_sf"/>
</dbReference>
<dbReference type="Pfam" id="PF14532">
    <property type="entry name" value="Sigma54_activ_2"/>
    <property type="match status" value="1"/>
</dbReference>
<accession>A0ABQ5TIE5</accession>